<dbReference type="SUPFAM" id="SSF55486">
    <property type="entry name" value="Metalloproteases ('zincins'), catalytic domain"/>
    <property type="match status" value="1"/>
</dbReference>
<dbReference type="HOGENOM" id="CLU_075561_0_0_10"/>
<dbReference type="eggNOG" id="ENOG502ZHRS">
    <property type="taxonomic scope" value="Bacteria"/>
</dbReference>
<dbReference type="Gene3D" id="3.40.390.10">
    <property type="entry name" value="Collagenase (Catalytic Domain)"/>
    <property type="match status" value="1"/>
</dbReference>
<dbReference type="AlphaFoldDB" id="F4CCP1"/>
<sequence length="319" mass="36913">MINLFCWKTNVSCVIKRNGIFMVAAFFSALRVVSAMGQERKPATALVQQYQKYMVTAPPDTLQVDSFYQKHCDAFGIPILSSKRTPDDALLMARDIVNYMLMARPDIRSGLIEMGARVLIIAADEGEMDLPERRNWKKPTIDDKRLTPGERASYNQPDGIANMTDKQYWNQRARGMGGTLTSCAEENLLGYPDTRYYGEHILVHEFSHNIMNAMKKVDPLLYQEIEKAYEEAKARGLYKGQYAINTKEEYWAEGTQWWFWSNIEFYDGNQRVQSPDDLERYDHKLYQILSRVYGGHHIPADVYYGKNLKPQSPQKQKTF</sequence>
<proteinExistence type="predicted"/>
<organism evidence="1">
    <name type="scientific">Sphingobacterium sp. (strain 21)</name>
    <dbReference type="NCBI Taxonomy" id="743722"/>
    <lineage>
        <taxon>Bacteria</taxon>
        <taxon>Pseudomonadati</taxon>
        <taxon>Bacteroidota</taxon>
        <taxon>Sphingobacteriia</taxon>
        <taxon>Sphingobacteriales</taxon>
        <taxon>Sphingobacteriaceae</taxon>
        <taxon>Sphingobacterium</taxon>
    </lineage>
</organism>
<dbReference type="PATRIC" id="fig|743722.3.peg.1077"/>
<gene>
    <name evidence="1" type="ordered locus">Sph21_1005</name>
</gene>
<evidence type="ECO:0008006" key="2">
    <source>
        <dbReference type="Google" id="ProtNLM"/>
    </source>
</evidence>
<dbReference type="KEGG" id="shg:Sph21_1005"/>
<accession>F4CCP1</accession>
<name>F4CCP1_SPHS2</name>
<dbReference type="EMBL" id="CP002584">
    <property type="protein sequence ID" value="ADZ77577.1"/>
    <property type="molecule type" value="Genomic_DNA"/>
</dbReference>
<evidence type="ECO:0000313" key="1">
    <source>
        <dbReference type="EMBL" id="ADZ77577.1"/>
    </source>
</evidence>
<reference evidence="1" key="1">
    <citation type="submission" date="2011-03" db="EMBL/GenBank/DDBJ databases">
        <title>Complete sequence of Sphingobacterium sp. 21.</title>
        <authorList>
            <consortium name="US DOE Joint Genome Institute"/>
            <person name="Lucas S."/>
            <person name="Copeland A."/>
            <person name="Lapidus A."/>
            <person name="Cheng J.-F."/>
            <person name="Goodwin L."/>
            <person name="Pitluck S."/>
            <person name="Davenport K."/>
            <person name="Detter J.C."/>
            <person name="Han C."/>
            <person name="Tapia R."/>
            <person name="Land M."/>
            <person name="Hauser L."/>
            <person name="Kyrpides N."/>
            <person name="Ivanova N."/>
            <person name="Ovchinnikova G."/>
            <person name="Pagani I."/>
            <person name="Siebers A.K."/>
            <person name="Allgaier M."/>
            <person name="Thelen M.P."/>
            <person name="Hugenholtz P."/>
            <person name="Woyke T."/>
        </authorList>
    </citation>
    <scope>NUCLEOTIDE SEQUENCE</scope>
    <source>
        <strain evidence="1">21</strain>
    </source>
</reference>
<dbReference type="STRING" id="743722.Sph21_1005"/>
<protein>
    <recommendedName>
        <fullName evidence="2">Glycoside hydrolase</fullName>
    </recommendedName>
</protein>
<dbReference type="GO" id="GO:0008237">
    <property type="term" value="F:metallopeptidase activity"/>
    <property type="evidence" value="ECO:0007669"/>
    <property type="project" value="InterPro"/>
</dbReference>
<dbReference type="InterPro" id="IPR024079">
    <property type="entry name" value="MetalloPept_cat_dom_sf"/>
</dbReference>